<dbReference type="InterPro" id="IPR036618">
    <property type="entry name" value="PtsI_HPr-bd_sf"/>
</dbReference>
<name>A0A809RFB8_9PROT</name>
<keyword evidence="14 17" id="KW-0418">Kinase</keyword>
<comment type="cofactor">
    <cofactor evidence="2 17 20">
        <name>Mg(2+)</name>
        <dbReference type="ChEBI" id="CHEBI:18420"/>
    </cofactor>
</comment>
<dbReference type="InterPro" id="IPR015813">
    <property type="entry name" value="Pyrv/PenolPyrv_kinase-like_dom"/>
</dbReference>
<dbReference type="GO" id="GO:0008965">
    <property type="term" value="F:phosphoenolpyruvate-protein phosphotransferase activity"/>
    <property type="evidence" value="ECO:0007669"/>
    <property type="project" value="UniProtKB-EC"/>
</dbReference>
<comment type="subcellular location">
    <subcellularLocation>
        <location evidence="4 17">Cytoplasm</location>
    </subcellularLocation>
</comment>
<evidence type="ECO:0000256" key="4">
    <source>
        <dbReference type="ARBA" id="ARBA00004496"/>
    </source>
</evidence>
<dbReference type="KEGG" id="sniv:SFSGTM_12270"/>
<evidence type="ECO:0000259" key="21">
    <source>
        <dbReference type="Pfam" id="PF00391"/>
    </source>
</evidence>
<evidence type="ECO:0000256" key="11">
    <source>
        <dbReference type="ARBA" id="ARBA00022679"/>
    </source>
</evidence>
<evidence type="ECO:0000256" key="10">
    <source>
        <dbReference type="ARBA" id="ARBA00022597"/>
    </source>
</evidence>
<dbReference type="PANTHER" id="PTHR46244">
    <property type="entry name" value="PHOSPHOENOLPYRUVATE-PROTEIN PHOSPHOTRANSFERASE"/>
    <property type="match status" value="1"/>
</dbReference>
<dbReference type="InterPro" id="IPR023151">
    <property type="entry name" value="PEP_util_CS"/>
</dbReference>
<dbReference type="Gene3D" id="1.10.274.10">
    <property type="entry name" value="PtsI, HPr-binding domain"/>
    <property type="match status" value="1"/>
</dbReference>
<dbReference type="NCBIfam" id="TIGR01417">
    <property type="entry name" value="PTS_I_fam"/>
    <property type="match status" value="1"/>
</dbReference>
<evidence type="ECO:0000256" key="14">
    <source>
        <dbReference type="ARBA" id="ARBA00022777"/>
    </source>
</evidence>
<evidence type="ECO:0000259" key="22">
    <source>
        <dbReference type="Pfam" id="PF02896"/>
    </source>
</evidence>
<keyword evidence="15 17" id="KW-0460">Magnesium</keyword>
<evidence type="ECO:0000256" key="6">
    <source>
        <dbReference type="ARBA" id="ARBA00012232"/>
    </source>
</evidence>
<evidence type="ECO:0000256" key="7">
    <source>
        <dbReference type="ARBA" id="ARBA00016544"/>
    </source>
</evidence>
<dbReference type="GO" id="GO:0016301">
    <property type="term" value="F:kinase activity"/>
    <property type="evidence" value="ECO:0007669"/>
    <property type="project" value="UniProtKB-KW"/>
</dbReference>
<evidence type="ECO:0000256" key="18">
    <source>
        <dbReference type="PIRSR" id="PIRSR000732-1"/>
    </source>
</evidence>
<comment type="function">
    <text evidence="3 17">General (non sugar-specific) component of the phosphoenolpyruvate-dependent sugar phosphotransferase system (sugar PTS). This major carbohydrate active-transport system catalyzes the phosphorylation of incoming sugar substrates concomitantly with their translocation across the cell membrane. Enzyme I transfers the phosphoryl group from phosphoenolpyruvate (PEP) to the phosphoryl carrier protein (HPr).</text>
</comment>
<keyword evidence="10 17" id="KW-0762">Sugar transport</keyword>
<feature type="active site" description="Tele-phosphohistidine intermediate" evidence="18">
    <location>
        <position position="194"/>
    </location>
</feature>
<dbReference type="EMBL" id="AP021881">
    <property type="protein sequence ID" value="BBP00519.1"/>
    <property type="molecule type" value="Genomic_DNA"/>
</dbReference>
<evidence type="ECO:0000256" key="19">
    <source>
        <dbReference type="PIRSR" id="PIRSR000732-2"/>
    </source>
</evidence>
<evidence type="ECO:0000256" key="17">
    <source>
        <dbReference type="PIRNR" id="PIRNR000732"/>
    </source>
</evidence>
<dbReference type="InterPro" id="IPR036637">
    <property type="entry name" value="Phosphohistidine_dom_sf"/>
</dbReference>
<comment type="catalytic activity">
    <reaction evidence="1 17">
        <text>L-histidyl-[protein] + phosphoenolpyruvate = N(pros)-phospho-L-histidyl-[protein] + pyruvate</text>
        <dbReference type="Rhea" id="RHEA:23880"/>
        <dbReference type="Rhea" id="RHEA-COMP:9745"/>
        <dbReference type="Rhea" id="RHEA-COMP:9746"/>
        <dbReference type="ChEBI" id="CHEBI:15361"/>
        <dbReference type="ChEBI" id="CHEBI:29979"/>
        <dbReference type="ChEBI" id="CHEBI:58702"/>
        <dbReference type="ChEBI" id="CHEBI:64837"/>
        <dbReference type="EC" id="2.7.3.9"/>
    </reaction>
</comment>
<dbReference type="GO" id="GO:0005737">
    <property type="term" value="C:cytoplasm"/>
    <property type="evidence" value="ECO:0007669"/>
    <property type="project" value="UniProtKB-SubCell"/>
</dbReference>
<keyword evidence="8 17" id="KW-0813">Transport</keyword>
<protein>
    <recommendedName>
        <fullName evidence="7 17">Phosphoenolpyruvate-protein phosphotransferase</fullName>
        <ecNumber evidence="6 17">2.7.3.9</ecNumber>
    </recommendedName>
    <alternativeName>
        <fullName evidence="16 17">Phosphotransferase system, enzyme I</fullName>
    </alternativeName>
</protein>
<evidence type="ECO:0000256" key="20">
    <source>
        <dbReference type="PIRSR" id="PIRSR000732-3"/>
    </source>
</evidence>
<feature type="active site" description="Proton donor" evidence="18">
    <location>
        <position position="506"/>
    </location>
</feature>
<dbReference type="EC" id="2.7.3.9" evidence="6 17"/>
<evidence type="ECO:0000259" key="23">
    <source>
        <dbReference type="Pfam" id="PF05524"/>
    </source>
</evidence>
<feature type="binding site" evidence="19">
    <location>
        <position position="337"/>
    </location>
    <ligand>
        <name>phosphoenolpyruvate</name>
        <dbReference type="ChEBI" id="CHEBI:58702"/>
    </ligand>
</feature>
<keyword evidence="13 17" id="KW-0479">Metal-binding</keyword>
<feature type="binding site" evidence="20">
    <location>
        <position position="459"/>
    </location>
    <ligand>
        <name>Mg(2+)</name>
        <dbReference type="ChEBI" id="CHEBI:18420"/>
    </ligand>
</feature>
<feature type="binding site" evidence="20">
    <location>
        <position position="435"/>
    </location>
    <ligand>
        <name>Mg(2+)</name>
        <dbReference type="ChEBI" id="CHEBI:18420"/>
    </ligand>
</feature>
<dbReference type="SUPFAM" id="SSF47831">
    <property type="entry name" value="Enzyme I of the PEP:sugar phosphotransferase system HPr-binding (sub)domain"/>
    <property type="match status" value="1"/>
</dbReference>
<dbReference type="AlphaFoldDB" id="A0A809RFB8"/>
<dbReference type="InterPro" id="IPR040442">
    <property type="entry name" value="Pyrv_kinase-like_dom_sf"/>
</dbReference>
<dbReference type="PRINTS" id="PR01736">
    <property type="entry name" value="PHPHTRNFRASE"/>
</dbReference>
<dbReference type="InterPro" id="IPR018274">
    <property type="entry name" value="PEP_util_AS"/>
</dbReference>
<evidence type="ECO:0000256" key="13">
    <source>
        <dbReference type="ARBA" id="ARBA00022723"/>
    </source>
</evidence>
<dbReference type="Pfam" id="PF00391">
    <property type="entry name" value="PEP-utilizers"/>
    <property type="match status" value="1"/>
</dbReference>
<dbReference type="Proteomes" id="UP000463939">
    <property type="component" value="Chromosome"/>
</dbReference>
<dbReference type="PROSITE" id="PS00370">
    <property type="entry name" value="PEP_ENZYMES_PHOS_SITE"/>
    <property type="match status" value="1"/>
</dbReference>
<evidence type="ECO:0000256" key="1">
    <source>
        <dbReference type="ARBA" id="ARBA00000683"/>
    </source>
</evidence>
<evidence type="ECO:0000256" key="5">
    <source>
        <dbReference type="ARBA" id="ARBA00007837"/>
    </source>
</evidence>
<dbReference type="RefSeq" id="WP_162084440.1">
    <property type="nucleotide sequence ID" value="NZ_AP021881.1"/>
</dbReference>
<dbReference type="InterPro" id="IPR008731">
    <property type="entry name" value="PTS_EIN"/>
</dbReference>
<keyword evidence="12 17" id="KW-0598">Phosphotransferase system</keyword>
<evidence type="ECO:0000256" key="9">
    <source>
        <dbReference type="ARBA" id="ARBA00022490"/>
    </source>
</evidence>
<dbReference type="InterPro" id="IPR050499">
    <property type="entry name" value="PEP-utilizing_PTS_enzyme"/>
</dbReference>
<feature type="domain" description="PEP-utilising enzyme C-terminal" evidence="22">
    <location>
        <begin position="257"/>
        <end position="545"/>
    </location>
</feature>
<feature type="binding site" evidence="19">
    <location>
        <position position="469"/>
    </location>
    <ligand>
        <name>phosphoenolpyruvate</name>
        <dbReference type="ChEBI" id="CHEBI:58702"/>
    </ligand>
</feature>
<evidence type="ECO:0000256" key="12">
    <source>
        <dbReference type="ARBA" id="ARBA00022683"/>
    </source>
</evidence>
<evidence type="ECO:0000256" key="8">
    <source>
        <dbReference type="ARBA" id="ARBA00022448"/>
    </source>
</evidence>
<dbReference type="PANTHER" id="PTHR46244:SF3">
    <property type="entry name" value="PHOSPHOENOLPYRUVATE-PROTEIN PHOSPHOTRANSFERASE"/>
    <property type="match status" value="1"/>
</dbReference>
<dbReference type="Pfam" id="PF05524">
    <property type="entry name" value="PEP-utilisers_N"/>
    <property type="match status" value="1"/>
</dbReference>
<organism evidence="24 25">
    <name type="scientific">Sulfuriferula nivalis</name>
    <dbReference type="NCBI Taxonomy" id="2675298"/>
    <lineage>
        <taxon>Bacteria</taxon>
        <taxon>Pseudomonadati</taxon>
        <taxon>Pseudomonadota</taxon>
        <taxon>Betaproteobacteria</taxon>
        <taxon>Nitrosomonadales</taxon>
        <taxon>Sulfuricellaceae</taxon>
        <taxon>Sulfuriferula</taxon>
    </lineage>
</organism>
<sequence length="575" mass="63423">MSFTLHGIGVSPGIAIGVARLASHSHIEVAHYVLPTQYVDKEIARFEDAVNTVRLEMQTLRGQIPENAPAEMPAFLDMHLMILDDSMLSAVPKQLIQSQQCNAEWALTQQMEQLVAQFESIDDPYLRERKTDVVQVVERVLKVLMGHRDNLPSNESNLADCILVAHDLSPADMINFKRQRYAAFITDVGGTTSHAAILARSMNITSVMALHNALGLMRDNEIIIVDGENGVVIVDPDDAELEEYQLRQSQWLIEHQKLKRITTSRAATLDNVEIELHANIELPQDIPAVKLSGATGIGLFRSEFLFMNRADLPTEDEQFEAYKEVAAAMNGQPVTIRTLDVGADKPLGDLTDHTLNPALGRRAIRLCLSELALFHTQLRAILRASHYGKVQILIPMLCNLTELQQTFAAIERAKGTLSADNIPYDANIAVGGMIEIPAAALMAQAFAERLDFLSIGTNDLIQYTLAIDRADDSVSYLYNPLHPAILHLISQTLRAGEKTGKPVSVCGEMAGDPKLTRLLIGLGLRKFSMQSASLLSVKQQVLQTHSSEIYALTQKILKTSDADKIDGLMARLNQS</sequence>
<dbReference type="GO" id="GO:0009401">
    <property type="term" value="P:phosphoenolpyruvate-dependent sugar phosphotransferase system"/>
    <property type="evidence" value="ECO:0007669"/>
    <property type="project" value="UniProtKB-KW"/>
</dbReference>
<proteinExistence type="inferred from homology"/>
<keyword evidence="24" id="KW-0670">Pyruvate</keyword>
<evidence type="ECO:0000313" key="24">
    <source>
        <dbReference type="EMBL" id="BBP00519.1"/>
    </source>
</evidence>
<keyword evidence="11 17" id="KW-0808">Transferase</keyword>
<feature type="domain" description="Phosphotransferase system enzyme I N-terminal" evidence="23">
    <location>
        <begin position="6"/>
        <end position="129"/>
    </location>
</feature>
<dbReference type="SUPFAM" id="SSF51621">
    <property type="entry name" value="Phosphoenolpyruvate/pyruvate domain"/>
    <property type="match status" value="1"/>
</dbReference>
<gene>
    <name evidence="24" type="primary">ptsI</name>
    <name evidence="24" type="ORF">SFSGTM_12270</name>
</gene>
<dbReference type="Gene3D" id="3.20.20.60">
    <property type="entry name" value="Phosphoenolpyruvate-binding domains"/>
    <property type="match status" value="1"/>
</dbReference>
<keyword evidence="25" id="KW-1185">Reference proteome</keyword>
<dbReference type="GO" id="GO:0046872">
    <property type="term" value="F:metal ion binding"/>
    <property type="evidence" value="ECO:0007669"/>
    <property type="project" value="UniProtKB-KW"/>
</dbReference>
<accession>A0A809RFB8</accession>
<dbReference type="PROSITE" id="PS00742">
    <property type="entry name" value="PEP_ENZYMES_2"/>
    <property type="match status" value="1"/>
</dbReference>
<dbReference type="InterPro" id="IPR000121">
    <property type="entry name" value="PEP_util_C"/>
</dbReference>
<dbReference type="Gene3D" id="3.50.30.10">
    <property type="entry name" value="Phosphohistidine domain"/>
    <property type="match status" value="1"/>
</dbReference>
<dbReference type="InterPro" id="IPR008279">
    <property type="entry name" value="PEP-util_enz_mobile_dom"/>
</dbReference>
<evidence type="ECO:0000256" key="15">
    <source>
        <dbReference type="ARBA" id="ARBA00022842"/>
    </source>
</evidence>
<comment type="similarity">
    <text evidence="5 17">Belongs to the PEP-utilizing enzyme family.</text>
</comment>
<evidence type="ECO:0000256" key="16">
    <source>
        <dbReference type="ARBA" id="ARBA00033235"/>
    </source>
</evidence>
<feature type="domain" description="PEP-utilising enzyme mobile" evidence="21">
    <location>
        <begin position="160"/>
        <end position="230"/>
    </location>
</feature>
<dbReference type="InterPro" id="IPR006318">
    <property type="entry name" value="PTS_EI-like"/>
</dbReference>
<dbReference type="InterPro" id="IPR024692">
    <property type="entry name" value="PTS_EI"/>
</dbReference>
<dbReference type="Pfam" id="PF02896">
    <property type="entry name" value="PEP-utilizers_C"/>
    <property type="match status" value="1"/>
</dbReference>
<dbReference type="PIRSF" id="PIRSF000732">
    <property type="entry name" value="PTS_enzyme_I"/>
    <property type="match status" value="1"/>
</dbReference>
<evidence type="ECO:0000313" key="25">
    <source>
        <dbReference type="Proteomes" id="UP000463939"/>
    </source>
</evidence>
<dbReference type="SUPFAM" id="SSF52009">
    <property type="entry name" value="Phosphohistidine domain"/>
    <property type="match status" value="1"/>
</dbReference>
<evidence type="ECO:0000256" key="3">
    <source>
        <dbReference type="ARBA" id="ARBA00002728"/>
    </source>
</evidence>
<keyword evidence="9 17" id="KW-0963">Cytoplasm</keyword>
<feature type="binding site" evidence="19">
    <location>
        <position position="301"/>
    </location>
    <ligand>
        <name>phosphoenolpyruvate</name>
        <dbReference type="ChEBI" id="CHEBI:58702"/>
    </ligand>
</feature>
<reference evidence="25" key="1">
    <citation type="submission" date="2019-11" db="EMBL/GenBank/DDBJ databases">
        <title>Isolation and characterization of a novel species in the genus Sulfuriferula.</title>
        <authorList>
            <person name="Mochizuki J."/>
            <person name="Kojima H."/>
            <person name="Fukui M."/>
        </authorList>
    </citation>
    <scope>NUCLEOTIDE SEQUENCE [LARGE SCALE GENOMIC DNA]</scope>
    <source>
        <strain evidence="25">SGTM</strain>
    </source>
</reference>
<feature type="binding site" evidence="19">
    <location>
        <begin position="458"/>
        <end position="459"/>
    </location>
    <ligand>
        <name>phosphoenolpyruvate</name>
        <dbReference type="ChEBI" id="CHEBI:58702"/>
    </ligand>
</feature>
<evidence type="ECO:0000256" key="2">
    <source>
        <dbReference type="ARBA" id="ARBA00001946"/>
    </source>
</evidence>